<protein>
    <submittedName>
        <fullName evidence="5">40S ribosomal protein S25</fullName>
    </submittedName>
</protein>
<dbReference type="GO" id="GO:0005840">
    <property type="term" value="C:ribosome"/>
    <property type="evidence" value="ECO:0007669"/>
    <property type="project" value="UniProtKB-KW"/>
</dbReference>
<dbReference type="Gene3D" id="2.40.70.10">
    <property type="entry name" value="Acid Proteases"/>
    <property type="match status" value="1"/>
</dbReference>
<keyword evidence="2 5" id="KW-0689">Ribosomal protein</keyword>
<dbReference type="PANTHER" id="PTHR12850">
    <property type="entry name" value="40S RIBOSOMAL PROTEIN S25"/>
    <property type="match status" value="1"/>
</dbReference>
<comment type="caution">
    <text evidence="5">The sequence shown here is derived from an EMBL/GenBank/DDBJ whole genome shotgun (WGS) entry which is preliminary data.</text>
</comment>
<dbReference type="GO" id="GO:1990904">
    <property type="term" value="C:ribonucleoprotein complex"/>
    <property type="evidence" value="ECO:0007669"/>
    <property type="project" value="UniProtKB-KW"/>
</dbReference>
<evidence type="ECO:0000256" key="4">
    <source>
        <dbReference type="SAM" id="MobiDB-lite"/>
    </source>
</evidence>
<evidence type="ECO:0000256" key="1">
    <source>
        <dbReference type="ARBA" id="ARBA00009106"/>
    </source>
</evidence>
<feature type="region of interest" description="Disordered" evidence="4">
    <location>
        <begin position="1"/>
        <end position="25"/>
    </location>
</feature>
<dbReference type="CDD" id="cd00303">
    <property type="entry name" value="retropepsin_like"/>
    <property type="match status" value="1"/>
</dbReference>
<dbReference type="InterPro" id="IPR021109">
    <property type="entry name" value="Peptidase_aspartic_dom_sf"/>
</dbReference>
<reference evidence="5" key="2">
    <citation type="journal article" date="2024" name="Plant">
        <title>Genomic evolution and insights into agronomic trait innovations of Sesamum species.</title>
        <authorList>
            <person name="Miao H."/>
            <person name="Wang L."/>
            <person name="Qu L."/>
            <person name="Liu H."/>
            <person name="Sun Y."/>
            <person name="Le M."/>
            <person name="Wang Q."/>
            <person name="Wei S."/>
            <person name="Zheng Y."/>
            <person name="Lin W."/>
            <person name="Duan Y."/>
            <person name="Cao H."/>
            <person name="Xiong S."/>
            <person name="Wang X."/>
            <person name="Wei L."/>
            <person name="Li C."/>
            <person name="Ma Q."/>
            <person name="Ju M."/>
            <person name="Zhao R."/>
            <person name="Li G."/>
            <person name="Mu C."/>
            <person name="Tian Q."/>
            <person name="Mei H."/>
            <person name="Zhang T."/>
            <person name="Gao T."/>
            <person name="Zhang H."/>
        </authorList>
    </citation>
    <scope>NUCLEOTIDE SEQUENCE</scope>
    <source>
        <strain evidence="5">KEN1</strain>
    </source>
</reference>
<proteinExistence type="inferred from homology"/>
<name>A0AAW2WW42_9LAMI</name>
<dbReference type="Pfam" id="PF08284">
    <property type="entry name" value="RVP_2"/>
    <property type="match status" value="1"/>
</dbReference>
<keyword evidence="3" id="KW-0687">Ribonucleoprotein</keyword>
<evidence type="ECO:0000256" key="3">
    <source>
        <dbReference type="ARBA" id="ARBA00023274"/>
    </source>
</evidence>
<accession>A0AAW2WW42</accession>
<comment type="similarity">
    <text evidence="1">Belongs to the eukaryotic ribosomal protein eS25 family.</text>
</comment>
<sequence>MLMSEEEAKAYEENNGQLEGPTQGEETNDITISINAMCGNVGSSTLRINGLINDKKVHILIDSGRSHCFIDEKVVGVLECRVEHTTHIVVRVADGSKVLSSLDCPKLCWEIQRHQFSYFVRVLKLGGCDFIMGCDGLSVKKKWSKGKQKENVNNLVLFEKFCEAPKFKLITPSILSDCLRIT</sequence>
<organism evidence="5">
    <name type="scientific">Sesamum latifolium</name>
    <dbReference type="NCBI Taxonomy" id="2727402"/>
    <lineage>
        <taxon>Eukaryota</taxon>
        <taxon>Viridiplantae</taxon>
        <taxon>Streptophyta</taxon>
        <taxon>Embryophyta</taxon>
        <taxon>Tracheophyta</taxon>
        <taxon>Spermatophyta</taxon>
        <taxon>Magnoliopsida</taxon>
        <taxon>eudicotyledons</taxon>
        <taxon>Gunneridae</taxon>
        <taxon>Pentapetalae</taxon>
        <taxon>asterids</taxon>
        <taxon>lamiids</taxon>
        <taxon>Lamiales</taxon>
        <taxon>Pedaliaceae</taxon>
        <taxon>Sesamum</taxon>
    </lineage>
</organism>
<feature type="compositionally biased region" description="Basic and acidic residues" evidence="4">
    <location>
        <begin position="1"/>
        <end position="12"/>
    </location>
</feature>
<dbReference type="EMBL" id="JACGWN010000006">
    <property type="protein sequence ID" value="KAL0445900.1"/>
    <property type="molecule type" value="Genomic_DNA"/>
</dbReference>
<evidence type="ECO:0000313" key="5">
    <source>
        <dbReference type="EMBL" id="KAL0445900.1"/>
    </source>
</evidence>
<gene>
    <name evidence="5" type="ORF">Slati_1717900</name>
</gene>
<reference evidence="5" key="1">
    <citation type="submission" date="2020-06" db="EMBL/GenBank/DDBJ databases">
        <authorList>
            <person name="Li T."/>
            <person name="Hu X."/>
            <person name="Zhang T."/>
            <person name="Song X."/>
            <person name="Zhang H."/>
            <person name="Dai N."/>
            <person name="Sheng W."/>
            <person name="Hou X."/>
            <person name="Wei L."/>
        </authorList>
    </citation>
    <scope>NUCLEOTIDE SEQUENCE</scope>
    <source>
        <strain evidence="5">KEN1</strain>
        <tissue evidence="5">Leaf</tissue>
    </source>
</reference>
<dbReference type="AlphaFoldDB" id="A0AAW2WW42"/>
<dbReference type="SUPFAM" id="SSF50630">
    <property type="entry name" value="Acid proteases"/>
    <property type="match status" value="1"/>
</dbReference>
<dbReference type="InterPro" id="IPR004977">
    <property type="entry name" value="Ribosomal_eS25"/>
</dbReference>
<dbReference type="Gene3D" id="3.30.63.20">
    <property type="match status" value="1"/>
</dbReference>
<evidence type="ECO:0000256" key="2">
    <source>
        <dbReference type="ARBA" id="ARBA00022980"/>
    </source>
</evidence>